<sequence length="136" mass="15152">MGSPPSSSLGTHVCTRRRDRGRHLVQVVRVFRLRMPVEKDAQLAEHGLLGVDRRGKDDVHQHVIDLVAAAGVHIFQTGRYLAHRRVEAAGEVYVVGRLPESWSAERGQVERREGHLVEQTVGGFVADEDEGEEDAQ</sequence>
<accession>A0A7S1FRR5</accession>
<dbReference type="AlphaFoldDB" id="A0A7S1FRR5"/>
<name>A0A7S1FRR5_9STRA</name>
<proteinExistence type="predicted"/>
<evidence type="ECO:0000313" key="1">
    <source>
        <dbReference type="EMBL" id="CAD8885352.1"/>
    </source>
</evidence>
<gene>
    <name evidence="1" type="ORF">CHYS00102_LOCUS12549</name>
</gene>
<organism evidence="1">
    <name type="scientific">Corethron hystrix</name>
    <dbReference type="NCBI Taxonomy" id="216773"/>
    <lineage>
        <taxon>Eukaryota</taxon>
        <taxon>Sar</taxon>
        <taxon>Stramenopiles</taxon>
        <taxon>Ochrophyta</taxon>
        <taxon>Bacillariophyta</taxon>
        <taxon>Coscinodiscophyceae</taxon>
        <taxon>Corethrophycidae</taxon>
        <taxon>Corethrales</taxon>
        <taxon>Corethraceae</taxon>
        <taxon>Corethron</taxon>
    </lineage>
</organism>
<protein>
    <submittedName>
        <fullName evidence="1">Uncharacterized protein</fullName>
    </submittedName>
</protein>
<reference evidence="1" key="1">
    <citation type="submission" date="2021-01" db="EMBL/GenBank/DDBJ databases">
        <authorList>
            <person name="Corre E."/>
            <person name="Pelletier E."/>
            <person name="Niang G."/>
            <person name="Scheremetjew M."/>
            <person name="Finn R."/>
            <person name="Kale V."/>
            <person name="Holt S."/>
            <person name="Cochrane G."/>
            <person name="Meng A."/>
            <person name="Brown T."/>
            <person name="Cohen L."/>
        </authorList>
    </citation>
    <scope>NUCLEOTIDE SEQUENCE</scope>
    <source>
        <strain evidence="1">308</strain>
    </source>
</reference>
<dbReference type="EMBL" id="HBFR01017214">
    <property type="protein sequence ID" value="CAD8885352.1"/>
    <property type="molecule type" value="Transcribed_RNA"/>
</dbReference>